<name>A0ABS3FTE8_9CYAN</name>
<evidence type="ECO:0000313" key="1">
    <source>
        <dbReference type="EMBL" id="MBO0350391.1"/>
    </source>
</evidence>
<dbReference type="EMBL" id="JAFLQW010000400">
    <property type="protein sequence ID" value="MBO0350391.1"/>
    <property type="molecule type" value="Genomic_DNA"/>
</dbReference>
<accession>A0ABS3FTE8</accession>
<organism evidence="1 2">
    <name type="scientific">Phormidium pseudopriestleyi FRX01</name>
    <dbReference type="NCBI Taxonomy" id="1759528"/>
    <lineage>
        <taxon>Bacteria</taxon>
        <taxon>Bacillati</taxon>
        <taxon>Cyanobacteriota</taxon>
        <taxon>Cyanophyceae</taxon>
        <taxon>Oscillatoriophycideae</taxon>
        <taxon>Oscillatoriales</taxon>
        <taxon>Oscillatoriaceae</taxon>
        <taxon>Phormidium</taxon>
    </lineage>
</organism>
<dbReference type="Proteomes" id="UP000664844">
    <property type="component" value="Unassembled WGS sequence"/>
</dbReference>
<sequence length="86" mass="9682">MSKEFTLGDRVRIVALPAYLKTAEPIPMLRPPNAVSLGEEGTIFDRKPGGYWSVRFKKGAFLIESHYIEPLENTLETSQEVTAENE</sequence>
<dbReference type="Pfam" id="PF11347">
    <property type="entry name" value="CRR42-like"/>
    <property type="match status" value="1"/>
</dbReference>
<comment type="caution">
    <text evidence="1">The sequence shown here is derived from an EMBL/GenBank/DDBJ whole genome shotgun (WGS) entry which is preliminary data.</text>
</comment>
<dbReference type="PANTHER" id="PTHR36799">
    <property type="match status" value="1"/>
</dbReference>
<proteinExistence type="predicted"/>
<protein>
    <submittedName>
        <fullName evidence="1">DUF3148 domain-containing protein</fullName>
    </submittedName>
</protein>
<dbReference type="RefSeq" id="WP_207088871.1">
    <property type="nucleotide sequence ID" value="NZ_JAFLQW010000400.1"/>
</dbReference>
<dbReference type="PANTHER" id="PTHR36799:SF2">
    <property type="entry name" value="PROTEIN CHLORORESPIRATORY REDUCTION 42, CHLOROPLASTIC"/>
    <property type="match status" value="1"/>
</dbReference>
<evidence type="ECO:0000313" key="2">
    <source>
        <dbReference type="Proteomes" id="UP000664844"/>
    </source>
</evidence>
<reference evidence="1 2" key="1">
    <citation type="submission" date="2021-03" db="EMBL/GenBank/DDBJ databases">
        <title>Metabolic Capacity of the Antarctic Cyanobacterium Phormidium pseudopriestleyi that Sustains Oxygenic Photosynthesis in the Presence of Hydrogen Sulfide.</title>
        <authorList>
            <person name="Lumian J.E."/>
            <person name="Jungblut A.D."/>
            <person name="Dillon M.L."/>
            <person name="Hawes I."/>
            <person name="Doran P.T."/>
            <person name="Mackey T.J."/>
            <person name="Dick G.J."/>
            <person name="Grettenberger C.L."/>
            <person name="Sumner D.Y."/>
        </authorList>
    </citation>
    <scope>NUCLEOTIDE SEQUENCE [LARGE SCALE GENOMIC DNA]</scope>
    <source>
        <strain evidence="1 2">FRX01</strain>
    </source>
</reference>
<keyword evidence="2" id="KW-1185">Reference proteome</keyword>
<dbReference type="InterPro" id="IPR021495">
    <property type="entry name" value="CRR42-like"/>
</dbReference>
<gene>
    <name evidence="1" type="ORF">J0895_15050</name>
</gene>
<dbReference type="NCBIfam" id="NF045913">
    <property type="entry name" value="RegSipA"/>
    <property type="match status" value="1"/>
</dbReference>